<evidence type="ECO:0000313" key="14">
    <source>
        <dbReference type="Proteomes" id="UP001056708"/>
    </source>
</evidence>
<dbReference type="Pfam" id="PF00072">
    <property type="entry name" value="Response_reg"/>
    <property type="match status" value="1"/>
</dbReference>
<dbReference type="InterPro" id="IPR001867">
    <property type="entry name" value="OmpR/PhoB-type_DNA-bd"/>
</dbReference>
<dbReference type="InterPro" id="IPR039420">
    <property type="entry name" value="WalR-like"/>
</dbReference>
<dbReference type="Proteomes" id="UP001056708">
    <property type="component" value="Chromosome"/>
</dbReference>
<dbReference type="CDD" id="cd00383">
    <property type="entry name" value="trans_reg_C"/>
    <property type="match status" value="1"/>
</dbReference>
<feature type="DNA-binding region" description="OmpR/PhoB-type" evidence="10">
    <location>
        <begin position="134"/>
        <end position="235"/>
    </location>
</feature>
<reference evidence="13" key="1">
    <citation type="submission" date="2022-06" db="EMBL/GenBank/DDBJ databases">
        <title>Genome sequence of Phormidium yuhuli AB48 isolated from an industrial photobioreactor environment.</title>
        <authorList>
            <person name="Qiu Y."/>
            <person name="Noonan A.J.C."/>
            <person name="Dofher K."/>
            <person name="Koch M."/>
            <person name="Kieft B."/>
            <person name="Lin X."/>
            <person name="Ziels R.M."/>
            <person name="Hallam S.J."/>
        </authorList>
    </citation>
    <scope>NUCLEOTIDE SEQUENCE</scope>
    <source>
        <strain evidence="13">AB48</strain>
    </source>
</reference>
<comment type="function">
    <text evidence="1">Probable promoter-specific protein mediating the interaction between DNA and RNA polymerase.</text>
</comment>
<feature type="domain" description="Response regulatory" evidence="11">
    <location>
        <begin position="7"/>
        <end position="120"/>
    </location>
</feature>
<dbReference type="PROSITE" id="PS50110">
    <property type="entry name" value="RESPONSE_REGULATORY"/>
    <property type="match status" value="1"/>
</dbReference>
<evidence type="ECO:0000256" key="8">
    <source>
        <dbReference type="ARBA" id="ARBA00032623"/>
    </source>
</evidence>
<dbReference type="SUPFAM" id="SSF52172">
    <property type="entry name" value="CheY-like"/>
    <property type="match status" value="1"/>
</dbReference>
<sequence>MKKSKAKILVVDDDAAIRQMLDMRLSMAGYDVATVGDGRDALAFCEKHPVDLVVLDVMLPQINGCQVCRQLRQDSDIPVVMLSALGDIKDRIAGLEAGADDYLVKPFSPRELEARIESILRRFRDPASGRLVAPGTLEVGEIRIDSNRQQVYRGNRRIALTYTEFKLLELLFEQAGEPVSRAEILEKLWGYAPTRQGDLRVIDVYVARVRSKIEDDPRNPELILTIRGFGYVAQRRVSQVSLDCEPS</sequence>
<keyword evidence="4" id="KW-0902">Two-component regulatory system</keyword>
<dbReference type="EMBL" id="CP098611">
    <property type="protein sequence ID" value="USR89972.1"/>
    <property type="molecule type" value="Genomic_DNA"/>
</dbReference>
<name>A0ABY5ALF1_9CYAN</name>
<dbReference type="SMART" id="SM00448">
    <property type="entry name" value="REC"/>
    <property type="match status" value="1"/>
</dbReference>
<evidence type="ECO:0000256" key="1">
    <source>
        <dbReference type="ARBA" id="ARBA00003612"/>
    </source>
</evidence>
<dbReference type="InterPro" id="IPR011006">
    <property type="entry name" value="CheY-like_superfamily"/>
</dbReference>
<gene>
    <name evidence="13" type="ORF">NEA10_14055</name>
</gene>
<protein>
    <recommendedName>
        <fullName evidence="2">Probable transcriptional regulator ycf27</fullName>
    </recommendedName>
    <alternativeName>
        <fullName evidence="8">OmpR-like protein</fullName>
    </alternativeName>
</protein>
<dbReference type="Pfam" id="PF00486">
    <property type="entry name" value="Trans_reg_C"/>
    <property type="match status" value="1"/>
</dbReference>
<keyword evidence="14" id="KW-1185">Reference proteome</keyword>
<dbReference type="PROSITE" id="PS51755">
    <property type="entry name" value="OMPR_PHOB"/>
    <property type="match status" value="1"/>
</dbReference>
<keyword evidence="6 10" id="KW-0238">DNA-binding</keyword>
<dbReference type="PANTHER" id="PTHR48111:SF65">
    <property type="entry name" value="OMPR SUBFAMILY"/>
    <property type="match status" value="1"/>
</dbReference>
<dbReference type="SMART" id="SM00862">
    <property type="entry name" value="Trans_reg_C"/>
    <property type="match status" value="1"/>
</dbReference>
<evidence type="ECO:0000259" key="11">
    <source>
        <dbReference type="PROSITE" id="PS50110"/>
    </source>
</evidence>
<keyword evidence="3 9" id="KW-0597">Phosphoprotein</keyword>
<evidence type="ECO:0000256" key="2">
    <source>
        <dbReference type="ARBA" id="ARBA00015955"/>
    </source>
</evidence>
<dbReference type="SUPFAM" id="SSF46894">
    <property type="entry name" value="C-terminal effector domain of the bipartite response regulators"/>
    <property type="match status" value="1"/>
</dbReference>
<evidence type="ECO:0000256" key="3">
    <source>
        <dbReference type="ARBA" id="ARBA00022553"/>
    </source>
</evidence>
<evidence type="ECO:0000256" key="10">
    <source>
        <dbReference type="PROSITE-ProRule" id="PRU01091"/>
    </source>
</evidence>
<dbReference type="Gene3D" id="1.10.10.10">
    <property type="entry name" value="Winged helix-like DNA-binding domain superfamily/Winged helix DNA-binding domain"/>
    <property type="match status" value="1"/>
</dbReference>
<feature type="modified residue" description="4-aspartylphosphate" evidence="9">
    <location>
        <position position="56"/>
    </location>
</feature>
<proteinExistence type="predicted"/>
<organism evidence="13 14">
    <name type="scientific">Phormidium yuhuli AB48</name>
    <dbReference type="NCBI Taxonomy" id="2940671"/>
    <lineage>
        <taxon>Bacteria</taxon>
        <taxon>Bacillati</taxon>
        <taxon>Cyanobacteriota</taxon>
        <taxon>Cyanophyceae</taxon>
        <taxon>Oscillatoriophycideae</taxon>
        <taxon>Oscillatoriales</taxon>
        <taxon>Oscillatoriaceae</taxon>
        <taxon>Phormidium</taxon>
        <taxon>Phormidium yuhuli</taxon>
    </lineage>
</organism>
<feature type="domain" description="OmpR/PhoB-type" evidence="12">
    <location>
        <begin position="134"/>
        <end position="235"/>
    </location>
</feature>
<dbReference type="NCBIfam" id="NF045944">
    <property type="entry name" value="ResRegRpaBCyano"/>
    <property type="match status" value="1"/>
</dbReference>
<keyword evidence="5" id="KW-0805">Transcription regulation</keyword>
<dbReference type="InterPro" id="IPR036388">
    <property type="entry name" value="WH-like_DNA-bd_sf"/>
</dbReference>
<evidence type="ECO:0000256" key="9">
    <source>
        <dbReference type="PROSITE-ProRule" id="PRU00169"/>
    </source>
</evidence>
<evidence type="ECO:0000256" key="7">
    <source>
        <dbReference type="ARBA" id="ARBA00023163"/>
    </source>
</evidence>
<keyword evidence="7" id="KW-0804">Transcription</keyword>
<dbReference type="InterPro" id="IPR016032">
    <property type="entry name" value="Sig_transdc_resp-reg_C-effctor"/>
</dbReference>
<dbReference type="Gene3D" id="6.10.250.690">
    <property type="match status" value="1"/>
</dbReference>
<dbReference type="RefSeq" id="WP_252661432.1">
    <property type="nucleotide sequence ID" value="NZ_CP098611.1"/>
</dbReference>
<dbReference type="PANTHER" id="PTHR48111">
    <property type="entry name" value="REGULATOR OF RPOS"/>
    <property type="match status" value="1"/>
</dbReference>
<evidence type="ECO:0000256" key="6">
    <source>
        <dbReference type="ARBA" id="ARBA00023125"/>
    </source>
</evidence>
<evidence type="ECO:0000256" key="4">
    <source>
        <dbReference type="ARBA" id="ARBA00023012"/>
    </source>
</evidence>
<dbReference type="CDD" id="cd17574">
    <property type="entry name" value="REC_OmpR"/>
    <property type="match status" value="1"/>
</dbReference>
<evidence type="ECO:0000259" key="12">
    <source>
        <dbReference type="PROSITE" id="PS51755"/>
    </source>
</evidence>
<accession>A0ABY5ALF1</accession>
<dbReference type="Gene3D" id="3.40.50.2300">
    <property type="match status" value="1"/>
</dbReference>
<evidence type="ECO:0000313" key="13">
    <source>
        <dbReference type="EMBL" id="USR89972.1"/>
    </source>
</evidence>
<dbReference type="InterPro" id="IPR001789">
    <property type="entry name" value="Sig_transdc_resp-reg_receiver"/>
</dbReference>
<evidence type="ECO:0000256" key="5">
    <source>
        <dbReference type="ARBA" id="ARBA00023015"/>
    </source>
</evidence>